<name>A0A553ZT36_9BACI</name>
<dbReference type="AlphaFoldDB" id="A0A553ZT36"/>
<dbReference type="PANTHER" id="PTHR30290:SF28">
    <property type="entry name" value="ABC TRANSPORTER PERIPLASMIC-BINDING PROTEIN SAPA-RELATED"/>
    <property type="match status" value="1"/>
</dbReference>
<dbReference type="GO" id="GO:1904680">
    <property type="term" value="F:peptide transmembrane transporter activity"/>
    <property type="evidence" value="ECO:0007669"/>
    <property type="project" value="TreeGrafter"/>
</dbReference>
<feature type="non-terminal residue" evidence="2">
    <location>
        <position position="1"/>
    </location>
</feature>
<dbReference type="InterPro" id="IPR000914">
    <property type="entry name" value="SBP_5_dom"/>
</dbReference>
<dbReference type="InterPro" id="IPR039424">
    <property type="entry name" value="SBP_5"/>
</dbReference>
<evidence type="ECO:0000313" key="3">
    <source>
        <dbReference type="Proteomes" id="UP000318521"/>
    </source>
</evidence>
<comment type="caution">
    <text evidence="2">The sequence shown here is derived from an EMBL/GenBank/DDBJ whole genome shotgun (WGS) entry which is preliminary data.</text>
</comment>
<proteinExistence type="predicted"/>
<feature type="domain" description="Solute-binding protein family 5" evidence="1">
    <location>
        <begin position="1"/>
        <end position="126"/>
    </location>
</feature>
<sequence>AVRHALALAINNQRLMQSIYYGTAETAASILPRASWAYDNEAKITEYNPAKSREQLKSLGLENLTLKLWVPTRSQAWNPSPLKTAELIQADMAQVGVKVVIVPVEGRFQEARLMDMSHDLTLSGWAT</sequence>
<protein>
    <submittedName>
        <fullName evidence="2">Peptide ABC transporter substrate-binding protein SapA</fullName>
    </submittedName>
</protein>
<keyword evidence="3" id="KW-1185">Reference proteome</keyword>
<dbReference type="GO" id="GO:0015833">
    <property type="term" value="P:peptide transport"/>
    <property type="evidence" value="ECO:0007669"/>
    <property type="project" value="TreeGrafter"/>
</dbReference>
<dbReference type="Proteomes" id="UP000318521">
    <property type="component" value="Unassembled WGS sequence"/>
</dbReference>
<evidence type="ECO:0000259" key="1">
    <source>
        <dbReference type="Pfam" id="PF00496"/>
    </source>
</evidence>
<accession>A0A553ZT36</accession>
<dbReference type="Gene3D" id="3.10.105.10">
    <property type="entry name" value="Dipeptide-binding Protein, Domain 3"/>
    <property type="match status" value="1"/>
</dbReference>
<dbReference type="Pfam" id="PF00496">
    <property type="entry name" value="SBP_bac_5"/>
    <property type="match status" value="1"/>
</dbReference>
<dbReference type="SUPFAM" id="SSF53850">
    <property type="entry name" value="Periplasmic binding protein-like II"/>
    <property type="match status" value="1"/>
</dbReference>
<organism evidence="2 3">
    <name type="scientific">Alkalicoccobacillus porphyridii</name>
    <dbReference type="NCBI Taxonomy" id="2597270"/>
    <lineage>
        <taxon>Bacteria</taxon>
        <taxon>Bacillati</taxon>
        <taxon>Bacillota</taxon>
        <taxon>Bacilli</taxon>
        <taxon>Bacillales</taxon>
        <taxon>Bacillaceae</taxon>
        <taxon>Alkalicoccobacillus</taxon>
    </lineage>
</organism>
<dbReference type="PANTHER" id="PTHR30290">
    <property type="entry name" value="PERIPLASMIC BINDING COMPONENT OF ABC TRANSPORTER"/>
    <property type="match status" value="1"/>
</dbReference>
<reference evidence="2 3" key="1">
    <citation type="submission" date="2019-07" db="EMBL/GenBank/DDBJ databases">
        <authorList>
            <person name="Park Y.J."/>
            <person name="Jeong S.E."/>
            <person name="Jung H.S."/>
        </authorList>
    </citation>
    <scope>NUCLEOTIDE SEQUENCE [LARGE SCALE GENOMIC DNA]</scope>
    <source>
        <strain evidence="3">P16(2019)</strain>
    </source>
</reference>
<gene>
    <name evidence="2" type="ORF">FN960_20895</name>
</gene>
<dbReference type="RefSeq" id="WP_260682096.1">
    <property type="nucleotide sequence ID" value="NZ_VLXZ01000074.1"/>
</dbReference>
<dbReference type="EMBL" id="VLXZ01000074">
    <property type="protein sequence ID" value="TSB44563.1"/>
    <property type="molecule type" value="Genomic_DNA"/>
</dbReference>
<evidence type="ECO:0000313" key="2">
    <source>
        <dbReference type="EMBL" id="TSB44563.1"/>
    </source>
</evidence>
<feature type="non-terminal residue" evidence="2">
    <location>
        <position position="127"/>
    </location>
</feature>